<comment type="caution">
    <text evidence="2">The sequence shown here is derived from an EMBL/GenBank/DDBJ whole genome shotgun (WGS) entry which is preliminary data.</text>
</comment>
<reference evidence="2 3" key="1">
    <citation type="submission" date="2023-07" db="EMBL/GenBank/DDBJ databases">
        <title>Genomic Encyclopedia of Type Strains, Phase IV (KMG-IV): sequencing the most valuable type-strain genomes for metagenomic binning, comparative biology and taxonomic classification.</title>
        <authorList>
            <person name="Goeker M."/>
        </authorList>
    </citation>
    <scope>NUCLEOTIDE SEQUENCE [LARGE SCALE GENOMIC DNA]</scope>
    <source>
        <strain evidence="2 3">B6-8</strain>
    </source>
</reference>
<organism evidence="2 3">
    <name type="scientific">Kaistia dalseonensis</name>
    <dbReference type="NCBI Taxonomy" id="410840"/>
    <lineage>
        <taxon>Bacteria</taxon>
        <taxon>Pseudomonadati</taxon>
        <taxon>Pseudomonadota</taxon>
        <taxon>Alphaproteobacteria</taxon>
        <taxon>Hyphomicrobiales</taxon>
        <taxon>Kaistiaceae</taxon>
        <taxon>Kaistia</taxon>
    </lineage>
</organism>
<gene>
    <name evidence="2" type="ORF">QO014_003813</name>
</gene>
<accession>A0ABU0HAS5</accession>
<name>A0ABU0HAS5_9HYPH</name>
<keyword evidence="3" id="KW-1185">Reference proteome</keyword>
<evidence type="ECO:0000256" key="1">
    <source>
        <dbReference type="SAM" id="MobiDB-lite"/>
    </source>
</evidence>
<evidence type="ECO:0000313" key="2">
    <source>
        <dbReference type="EMBL" id="MDQ0439412.1"/>
    </source>
</evidence>
<protein>
    <submittedName>
        <fullName evidence="2">Uncharacterized protein</fullName>
    </submittedName>
</protein>
<proteinExistence type="predicted"/>
<dbReference type="EMBL" id="JAUSVO010000005">
    <property type="protein sequence ID" value="MDQ0439412.1"/>
    <property type="molecule type" value="Genomic_DNA"/>
</dbReference>
<sequence length="84" mass="9131">MNAFLSVRYRTAHQPVPIHRPSSPRKRGPIQPQLLVITTTAASAEWVPGLRFASPGMTETGRVSYRCEESGATERTIPSGEAAP</sequence>
<feature type="region of interest" description="Disordered" evidence="1">
    <location>
        <begin position="63"/>
        <end position="84"/>
    </location>
</feature>
<evidence type="ECO:0000313" key="3">
    <source>
        <dbReference type="Proteomes" id="UP001241603"/>
    </source>
</evidence>
<dbReference type="Proteomes" id="UP001241603">
    <property type="component" value="Unassembled WGS sequence"/>
</dbReference>